<name>A0A4Y7J4H8_PAPSO</name>
<dbReference type="PANTHER" id="PTHR33432:SF27">
    <property type="entry name" value="PROTEIN EMSY-LIKE 3"/>
    <property type="match status" value="1"/>
</dbReference>
<dbReference type="InterPro" id="IPR033485">
    <property type="entry name" value="EMSY-LIKE_plant"/>
</dbReference>
<evidence type="ECO:0000256" key="2">
    <source>
        <dbReference type="ARBA" id="ARBA00023242"/>
    </source>
</evidence>
<comment type="subcellular location">
    <subcellularLocation>
        <location evidence="1">Nucleus</location>
    </subcellularLocation>
</comment>
<proteinExistence type="predicted"/>
<feature type="region of interest" description="Disordered" evidence="3">
    <location>
        <begin position="153"/>
        <end position="184"/>
    </location>
</feature>
<dbReference type="SUPFAM" id="SSF158639">
    <property type="entry name" value="ENT-like"/>
    <property type="match status" value="1"/>
</dbReference>
<dbReference type="Pfam" id="PF03735">
    <property type="entry name" value="ENT"/>
    <property type="match status" value="1"/>
</dbReference>
<dbReference type="GO" id="GO:0005634">
    <property type="term" value="C:nucleus"/>
    <property type="evidence" value="ECO:0007669"/>
    <property type="project" value="UniProtKB-SubCell"/>
</dbReference>
<dbReference type="Gene3D" id="1.10.1240.40">
    <property type="entry name" value="ENT domain"/>
    <property type="match status" value="1"/>
</dbReference>
<evidence type="ECO:0000256" key="1">
    <source>
        <dbReference type="ARBA" id="ARBA00004123"/>
    </source>
</evidence>
<evidence type="ECO:0000313" key="6">
    <source>
        <dbReference type="Proteomes" id="UP000316621"/>
    </source>
</evidence>
<feature type="domain" description="ENT" evidence="4">
    <location>
        <begin position="44"/>
        <end position="129"/>
    </location>
</feature>
<feature type="compositionally biased region" description="Basic residues" evidence="3">
    <location>
        <begin position="159"/>
        <end position="169"/>
    </location>
</feature>
<reference evidence="5 6" key="1">
    <citation type="journal article" date="2018" name="Science">
        <title>The opium poppy genome and morphinan production.</title>
        <authorList>
            <person name="Guo L."/>
            <person name="Winzer T."/>
            <person name="Yang X."/>
            <person name="Li Y."/>
            <person name="Ning Z."/>
            <person name="He Z."/>
            <person name="Teodor R."/>
            <person name="Lu Y."/>
            <person name="Bowser T.A."/>
            <person name="Graham I.A."/>
            <person name="Ye K."/>
        </authorList>
    </citation>
    <scope>NUCLEOTIDE SEQUENCE [LARGE SCALE GENOMIC DNA]</scope>
    <source>
        <strain evidence="6">cv. HN1</strain>
        <tissue evidence="5">Leaves</tissue>
    </source>
</reference>
<dbReference type="GO" id="GO:0050832">
    <property type="term" value="P:defense response to fungus"/>
    <property type="evidence" value="ECO:0007669"/>
    <property type="project" value="InterPro"/>
</dbReference>
<dbReference type="Proteomes" id="UP000316621">
    <property type="component" value="Chromosome 3"/>
</dbReference>
<dbReference type="OMA" id="FGIPNTG"/>
<dbReference type="AlphaFoldDB" id="A0A4Y7J4H8"/>
<dbReference type="PANTHER" id="PTHR33432">
    <property type="entry name" value="PROTEIN EMSY-LIKE 4"/>
    <property type="match status" value="1"/>
</dbReference>
<dbReference type="InterPro" id="IPR036142">
    <property type="entry name" value="ENT_dom-like_sf"/>
</dbReference>
<dbReference type="OrthoDB" id="1737049at2759"/>
<dbReference type="PROSITE" id="PS51138">
    <property type="entry name" value="ENT"/>
    <property type="match status" value="1"/>
</dbReference>
<sequence length="303" mass="33199">MDYDHCGNNGNGVVHSTATRNRVRRVVRGTGNGTSGSARYPNDMATQIHHYEQEAYISVLRAFKVQSDALTWEKAKLMTDLRIELRISNEEHRAFLNRVDKSEKKKNKVDEDDGNCSPFHKKQQISLTFGNRGVADHALRNISSIESAQQYYSTGTTRKGARRAVRGAKKSMDHDGAVLPLQSPNGDLNHIQMVSTEAVVDEVENILLSSHPEPYEIEHAVNILKNQEETLVDALAKITSASEGESLEAGNSREPSMGREQELTDKQLDINGPPALGAEYGMVTDGEGGSGEQGSHESSKAAA</sequence>
<accession>A0A4Y7J4H8</accession>
<feature type="compositionally biased region" description="Basic and acidic residues" evidence="3">
    <location>
        <begin position="256"/>
        <end position="268"/>
    </location>
</feature>
<protein>
    <recommendedName>
        <fullName evidence="4">ENT domain-containing protein</fullName>
    </recommendedName>
</protein>
<organism evidence="5 6">
    <name type="scientific">Papaver somniferum</name>
    <name type="common">Opium poppy</name>
    <dbReference type="NCBI Taxonomy" id="3469"/>
    <lineage>
        <taxon>Eukaryota</taxon>
        <taxon>Viridiplantae</taxon>
        <taxon>Streptophyta</taxon>
        <taxon>Embryophyta</taxon>
        <taxon>Tracheophyta</taxon>
        <taxon>Spermatophyta</taxon>
        <taxon>Magnoliopsida</taxon>
        <taxon>Ranunculales</taxon>
        <taxon>Papaveraceae</taxon>
        <taxon>Papaveroideae</taxon>
        <taxon>Papaver</taxon>
    </lineage>
</organism>
<dbReference type="STRING" id="3469.A0A4Y7J4H8"/>
<evidence type="ECO:0000313" key="5">
    <source>
        <dbReference type="EMBL" id="RZC54841.1"/>
    </source>
</evidence>
<evidence type="ECO:0000256" key="3">
    <source>
        <dbReference type="SAM" id="MobiDB-lite"/>
    </source>
</evidence>
<feature type="compositionally biased region" description="Basic and acidic residues" evidence="3">
    <location>
        <begin position="294"/>
        <end position="303"/>
    </location>
</feature>
<dbReference type="Gramene" id="RZC54841">
    <property type="protein sequence ID" value="RZC54841"/>
    <property type="gene ID" value="C5167_013702"/>
</dbReference>
<dbReference type="EMBL" id="CM010717">
    <property type="protein sequence ID" value="RZC54841.1"/>
    <property type="molecule type" value="Genomic_DNA"/>
</dbReference>
<keyword evidence="6" id="KW-1185">Reference proteome</keyword>
<dbReference type="SMART" id="SM01191">
    <property type="entry name" value="ENT"/>
    <property type="match status" value="1"/>
</dbReference>
<evidence type="ECO:0000259" key="4">
    <source>
        <dbReference type="PROSITE" id="PS51138"/>
    </source>
</evidence>
<keyword evidence="2" id="KW-0539">Nucleus</keyword>
<feature type="region of interest" description="Disordered" evidence="3">
    <location>
        <begin position="241"/>
        <end position="303"/>
    </location>
</feature>
<gene>
    <name evidence="5" type="ORF">C5167_013702</name>
</gene>
<dbReference type="InterPro" id="IPR005491">
    <property type="entry name" value="ENT_dom"/>
</dbReference>